<dbReference type="Pfam" id="PF15644">
    <property type="entry name" value="Gln_amidase"/>
    <property type="match status" value="1"/>
</dbReference>
<comment type="caution">
    <text evidence="4">The sequence shown here is derived from an EMBL/GenBank/DDBJ whole genome shotgun (WGS) entry which is preliminary data.</text>
</comment>
<dbReference type="Pfam" id="PF04233">
    <property type="entry name" value="Phage_Mu_F"/>
    <property type="match status" value="1"/>
</dbReference>
<feature type="domain" description="Phage head morphogenesis" evidence="2">
    <location>
        <begin position="157"/>
        <end position="261"/>
    </location>
</feature>
<protein>
    <recommendedName>
        <fullName evidence="6">Phage head morphogenesis domain-containing protein</fullName>
    </recommendedName>
</protein>
<reference evidence="4 5" key="1">
    <citation type="submission" date="2020-02" db="EMBL/GenBank/DDBJ databases">
        <title>Sequencing the genomes of 1000 actinobacteria strains.</title>
        <authorList>
            <person name="Klenk H.-P."/>
        </authorList>
    </citation>
    <scope>NUCLEOTIDE SEQUENCE [LARGE SCALE GENOMIC DNA]</scope>
    <source>
        <strain evidence="4 5">DSM 19609</strain>
    </source>
</reference>
<accession>A0ABX0SJH6</accession>
<evidence type="ECO:0000256" key="1">
    <source>
        <dbReference type="SAM" id="MobiDB-lite"/>
    </source>
</evidence>
<feature type="region of interest" description="Disordered" evidence="1">
    <location>
        <begin position="248"/>
        <end position="272"/>
    </location>
</feature>
<gene>
    <name evidence="4" type="ORF">FB473_003174</name>
</gene>
<dbReference type="InterPro" id="IPR006528">
    <property type="entry name" value="Phage_head_morphogenesis_dom"/>
</dbReference>
<dbReference type="RefSeq" id="WP_167171002.1">
    <property type="nucleotide sequence ID" value="NZ_BAAAOO010000020.1"/>
</dbReference>
<name>A0ABX0SJH6_9ACTN</name>
<evidence type="ECO:0000313" key="4">
    <source>
        <dbReference type="EMBL" id="NIH58479.1"/>
    </source>
</evidence>
<keyword evidence="5" id="KW-1185">Reference proteome</keyword>
<dbReference type="EMBL" id="JAAMOZ010000003">
    <property type="protein sequence ID" value="NIH58479.1"/>
    <property type="molecule type" value="Genomic_DNA"/>
</dbReference>
<evidence type="ECO:0000313" key="5">
    <source>
        <dbReference type="Proteomes" id="UP000749311"/>
    </source>
</evidence>
<feature type="compositionally biased region" description="Basic and acidic residues" evidence="1">
    <location>
        <begin position="262"/>
        <end position="272"/>
    </location>
</feature>
<dbReference type="Proteomes" id="UP000749311">
    <property type="component" value="Unassembled WGS sequence"/>
</dbReference>
<feature type="domain" description="Tox-PL" evidence="3">
    <location>
        <begin position="382"/>
        <end position="486"/>
    </location>
</feature>
<evidence type="ECO:0000259" key="3">
    <source>
        <dbReference type="Pfam" id="PF15644"/>
    </source>
</evidence>
<sequence length="522" mass="56668">MAVNRDTLRALSQQRSLVDQALAAGDQELIAAWARLWDQLSAELDEVTADIASGNGMVSRLVRRRKQSQALRVAASAMRQAVATLGAAITPQAERLIQQAIGDAEELISTQLPDGASGMGINLNRVDPGQIDAIVRRSTEQITARGYFLQEEAAEAMRRELARGLATGVNPRDTARRMVAAVGGVFNGGLVRAMTIARTEQLDAYRNAAQAFELANSDMLVGWRWHATLGPRTCRSCLAQHGTLHDLDEPGPQDHPNGRCARVPETKDWGDIDPRLAGMSEPRPRLAPGDGEAWLAKQSAEVQEHILGKQGADAWRSGSWPSSAWSQKRQNPGWRDSYQAAKAPAVHPNPYSLPRQKTSETKLESLARTNPLMNSKNGYQANCTNCVVAFEHRLRGFEVTAAPNFTGRPAGAIADAWELAGGGKPQIWKLPGTGKNGLAAMASDASIPDGARGSIQAMWKRGNGWGHVWSWEKRGGKIVLSDPQNGQDDVAHYLDHVRSGTVQAIRTDNAQFHGTVKEWMAS</sequence>
<evidence type="ECO:0008006" key="6">
    <source>
        <dbReference type="Google" id="ProtNLM"/>
    </source>
</evidence>
<proteinExistence type="predicted"/>
<evidence type="ECO:0000259" key="2">
    <source>
        <dbReference type="Pfam" id="PF04233"/>
    </source>
</evidence>
<organism evidence="4 5">
    <name type="scientific">Brooklawnia cerclae</name>
    <dbReference type="NCBI Taxonomy" id="349934"/>
    <lineage>
        <taxon>Bacteria</taxon>
        <taxon>Bacillati</taxon>
        <taxon>Actinomycetota</taxon>
        <taxon>Actinomycetes</taxon>
        <taxon>Propionibacteriales</taxon>
        <taxon>Propionibacteriaceae</taxon>
        <taxon>Brooklawnia</taxon>
    </lineage>
</organism>
<dbReference type="InterPro" id="IPR028908">
    <property type="entry name" value="Tox-PL_dom"/>
</dbReference>